<dbReference type="OrthoDB" id="7788983at2759"/>
<name>E2BRV4_HARSA</name>
<evidence type="ECO:0000256" key="1">
    <source>
        <dbReference type="SAM" id="MobiDB-lite"/>
    </source>
</evidence>
<dbReference type="EMBL" id="GL450042">
    <property type="protein sequence ID" value="EFN81587.1"/>
    <property type="molecule type" value="Genomic_DNA"/>
</dbReference>
<dbReference type="AlphaFoldDB" id="E2BRV4"/>
<protein>
    <submittedName>
        <fullName evidence="2">Uncharacterized protein</fullName>
    </submittedName>
</protein>
<proteinExistence type="predicted"/>
<dbReference type="InParanoid" id="E2BRV4"/>
<organism evidence="3">
    <name type="scientific">Harpegnathos saltator</name>
    <name type="common">Jerdon's jumping ant</name>
    <dbReference type="NCBI Taxonomy" id="610380"/>
    <lineage>
        <taxon>Eukaryota</taxon>
        <taxon>Metazoa</taxon>
        <taxon>Ecdysozoa</taxon>
        <taxon>Arthropoda</taxon>
        <taxon>Hexapoda</taxon>
        <taxon>Insecta</taxon>
        <taxon>Pterygota</taxon>
        <taxon>Neoptera</taxon>
        <taxon>Endopterygota</taxon>
        <taxon>Hymenoptera</taxon>
        <taxon>Apocrita</taxon>
        <taxon>Aculeata</taxon>
        <taxon>Formicoidea</taxon>
        <taxon>Formicidae</taxon>
        <taxon>Ponerinae</taxon>
        <taxon>Ponerini</taxon>
        <taxon>Harpegnathos</taxon>
    </lineage>
</organism>
<accession>E2BRV4</accession>
<dbReference type="STRING" id="610380.E2BRV4"/>
<reference evidence="2 3" key="1">
    <citation type="journal article" date="2010" name="Science">
        <title>Genomic comparison of the ants Camponotus floridanus and Harpegnathos saltator.</title>
        <authorList>
            <person name="Bonasio R."/>
            <person name="Zhang G."/>
            <person name="Ye C."/>
            <person name="Mutti N.S."/>
            <person name="Fang X."/>
            <person name="Qin N."/>
            <person name="Donahue G."/>
            <person name="Yang P."/>
            <person name="Li Q."/>
            <person name="Li C."/>
            <person name="Zhang P."/>
            <person name="Huang Z."/>
            <person name="Berger S.L."/>
            <person name="Reinberg D."/>
            <person name="Wang J."/>
            <person name="Liebig J."/>
        </authorList>
    </citation>
    <scope>NUCLEOTIDE SEQUENCE [LARGE SCALE GENOMIC DNA]</scope>
    <source>
        <strain evidence="2 3">R22 G/1</strain>
    </source>
</reference>
<gene>
    <name evidence="2" type="ORF">EAI_17396</name>
</gene>
<keyword evidence="3" id="KW-1185">Reference proteome</keyword>
<feature type="region of interest" description="Disordered" evidence="1">
    <location>
        <begin position="1"/>
        <end position="81"/>
    </location>
</feature>
<evidence type="ECO:0000313" key="2">
    <source>
        <dbReference type="EMBL" id="EFN81587.1"/>
    </source>
</evidence>
<feature type="compositionally biased region" description="Basic residues" evidence="1">
    <location>
        <begin position="65"/>
        <end position="78"/>
    </location>
</feature>
<dbReference type="Proteomes" id="UP000008237">
    <property type="component" value="Unassembled WGS sequence"/>
</dbReference>
<feature type="compositionally biased region" description="Low complexity" evidence="1">
    <location>
        <begin position="17"/>
        <end position="43"/>
    </location>
</feature>
<sequence length="120" mass="12827">MEEVSVENAKISDSGYSNTCSNSQSQRSSGSSISRNSNRSESSGYCGRRPSTFGSSNEALPQPISKRKDKEHKKKKSKTVSAITAEEAEVGLKTVNAPAEVASYNTVVPASVILDQKPVM</sequence>
<evidence type="ECO:0000313" key="3">
    <source>
        <dbReference type="Proteomes" id="UP000008237"/>
    </source>
</evidence>